<gene>
    <name evidence="8" type="ORF">OCH74_08030</name>
</gene>
<evidence type="ECO:0000313" key="9">
    <source>
        <dbReference type="Proteomes" id="UP001620273"/>
    </source>
</evidence>
<dbReference type="PANTHER" id="PTHR33841">
    <property type="entry name" value="DNA METHYLTRANSFERASE YEEA-RELATED"/>
    <property type="match status" value="1"/>
</dbReference>
<dbReference type="Pfam" id="PF20467">
    <property type="entry name" value="MmeI_C"/>
    <property type="match status" value="1"/>
</dbReference>
<proteinExistence type="predicted"/>
<keyword evidence="3" id="KW-0808">Transferase</keyword>
<name>A0ABW8KRR5_9BIFI</name>
<feature type="domain" description="MmeI-like C-terminal" evidence="6">
    <location>
        <begin position="450"/>
        <end position="523"/>
    </location>
</feature>
<dbReference type="Pfam" id="PF20473">
    <property type="entry name" value="MmeI_Mtase"/>
    <property type="match status" value="1"/>
</dbReference>
<dbReference type="SUPFAM" id="SSF53335">
    <property type="entry name" value="S-adenosyl-L-methionine-dependent methyltransferases"/>
    <property type="match status" value="1"/>
</dbReference>
<evidence type="ECO:0000259" key="7">
    <source>
        <dbReference type="Pfam" id="PF20473"/>
    </source>
</evidence>
<evidence type="ECO:0000313" key="8">
    <source>
        <dbReference type="EMBL" id="MFK3576795.1"/>
    </source>
</evidence>
<dbReference type="EMBL" id="JAOQBW010000006">
    <property type="protein sequence ID" value="MFK3576795.1"/>
    <property type="molecule type" value="Genomic_DNA"/>
</dbReference>
<reference evidence="8 9" key="1">
    <citation type="submission" date="2022-09" db="EMBL/GenBank/DDBJ databases">
        <title>Genome sequencing of four strains from tibetan pig.</title>
        <authorList>
            <person name="Feng J."/>
        </authorList>
    </citation>
    <scope>NUCLEOTIDE SEQUENCE [LARGE SCALE GENOMIC DNA]</scope>
    <source>
        <strain evidence="8 9">11-1-1</strain>
    </source>
</reference>
<protein>
    <recommendedName>
        <fullName evidence="1">site-specific DNA-methyltransferase (adenine-specific)</fullName>
        <ecNumber evidence="1">2.1.1.72</ecNumber>
    </recommendedName>
</protein>
<dbReference type="InterPro" id="IPR029063">
    <property type="entry name" value="SAM-dependent_MTases_sf"/>
</dbReference>
<comment type="catalytic activity">
    <reaction evidence="4">
        <text>a 2'-deoxyadenosine in DNA + S-adenosyl-L-methionine = an N(6)-methyl-2'-deoxyadenosine in DNA + S-adenosyl-L-homocysteine + H(+)</text>
        <dbReference type="Rhea" id="RHEA:15197"/>
        <dbReference type="Rhea" id="RHEA-COMP:12418"/>
        <dbReference type="Rhea" id="RHEA-COMP:12419"/>
        <dbReference type="ChEBI" id="CHEBI:15378"/>
        <dbReference type="ChEBI" id="CHEBI:57856"/>
        <dbReference type="ChEBI" id="CHEBI:59789"/>
        <dbReference type="ChEBI" id="CHEBI:90615"/>
        <dbReference type="ChEBI" id="CHEBI:90616"/>
        <dbReference type="EC" id="2.1.1.72"/>
    </reaction>
</comment>
<evidence type="ECO:0000256" key="4">
    <source>
        <dbReference type="ARBA" id="ARBA00047942"/>
    </source>
</evidence>
<evidence type="ECO:0000259" key="6">
    <source>
        <dbReference type="Pfam" id="PF20467"/>
    </source>
</evidence>
<sequence>MLHDQGYLELGGENCLVKVSIDQFYGIGINDFAVAVSKTALWIAERQALDDAEAIAGQAMPHLPLHDSGNIVCDNALRYDWNELLPGGECDYVMGNPPFIGQHLKSQDQTEDMRVVWGKDYDGYLDYATGWYRKASQYLTKPDAQFAFVSTNSITQGVPVPSLFKPIVGDGWRIRFAHRTFGWDAQSTDMAHVHVVIIGMDKADDATMPPILYTYQTPEDDPEPTHPRHINGYLFDGPDVYVAKRSQKVSPLGHGLNFANRGSQPTDGGNLILDTREDYDKAMSDPVAAKYVRPFRGSQGLINGIDRWCLWLTDAQPSDLRGSAFLRNRIEACRQMRLASKKAPTRESAATPWLFQENHQPDVDYLAIPKVFSGRREYATCDYYSPDTISGDANFTCVDPDGFNFAIIESAMFMAWQKGIGGRLKSDCRFSNTLVWNTLPLPPVDTAMHVAIVAAGKNILAVRANHPKSSLADLYDPTFMPKDLRDAHQNLDKVVDVAFGAKSWLKDDNDARLQILFDDYVKLIG</sequence>
<dbReference type="Proteomes" id="UP001620273">
    <property type="component" value="Unassembled WGS sequence"/>
</dbReference>
<organism evidence="8 9">
    <name type="scientific">Bifidobacterium thermacidophilum</name>
    <dbReference type="NCBI Taxonomy" id="246618"/>
    <lineage>
        <taxon>Bacteria</taxon>
        <taxon>Bacillati</taxon>
        <taxon>Actinomycetota</taxon>
        <taxon>Actinomycetes</taxon>
        <taxon>Bifidobacteriales</taxon>
        <taxon>Bifidobacteriaceae</taxon>
        <taxon>Bifidobacterium</taxon>
    </lineage>
</organism>
<keyword evidence="2" id="KW-0489">Methyltransferase</keyword>
<evidence type="ECO:0000256" key="3">
    <source>
        <dbReference type="ARBA" id="ARBA00022679"/>
    </source>
</evidence>
<dbReference type="Gene3D" id="3.40.50.150">
    <property type="entry name" value="Vaccinia Virus protein VP39"/>
    <property type="match status" value="1"/>
</dbReference>
<dbReference type="InterPro" id="IPR046816">
    <property type="entry name" value="MmeI_Mtase"/>
</dbReference>
<feature type="domain" description="MmeI-like target recognition" evidence="5">
    <location>
        <begin position="236"/>
        <end position="443"/>
    </location>
</feature>
<dbReference type="InterPro" id="IPR050953">
    <property type="entry name" value="N4_N6_ade-DNA_methylase"/>
</dbReference>
<dbReference type="EC" id="2.1.1.72" evidence="1"/>
<dbReference type="InterPro" id="IPR046818">
    <property type="entry name" value="MmeI_C"/>
</dbReference>
<dbReference type="PANTHER" id="PTHR33841:SF1">
    <property type="entry name" value="DNA METHYLTRANSFERASE A"/>
    <property type="match status" value="1"/>
</dbReference>
<evidence type="ECO:0000256" key="2">
    <source>
        <dbReference type="ARBA" id="ARBA00022603"/>
    </source>
</evidence>
<evidence type="ECO:0000256" key="1">
    <source>
        <dbReference type="ARBA" id="ARBA00011900"/>
    </source>
</evidence>
<dbReference type="InterPro" id="IPR046820">
    <property type="entry name" value="MmeI_TRD"/>
</dbReference>
<keyword evidence="9" id="KW-1185">Reference proteome</keyword>
<accession>A0ABW8KRR5</accession>
<comment type="caution">
    <text evidence="8">The sequence shown here is derived from an EMBL/GenBank/DDBJ whole genome shotgun (WGS) entry which is preliminary data.</text>
</comment>
<dbReference type="Pfam" id="PF20466">
    <property type="entry name" value="MmeI_TRD"/>
    <property type="match status" value="1"/>
</dbReference>
<evidence type="ECO:0000259" key="5">
    <source>
        <dbReference type="Pfam" id="PF20466"/>
    </source>
</evidence>
<feature type="domain" description="MmeI-like DNA-methyltransferase" evidence="7">
    <location>
        <begin position="17"/>
        <end position="204"/>
    </location>
</feature>